<gene>
    <name evidence="11" type="ORF">GH975_00235</name>
</gene>
<keyword evidence="12" id="KW-1185">Reference proteome</keyword>
<keyword evidence="4 9" id="KW-0456">Lyase</keyword>
<dbReference type="Proteomes" id="UP000388235">
    <property type="component" value="Chromosome"/>
</dbReference>
<evidence type="ECO:0000313" key="11">
    <source>
        <dbReference type="EMBL" id="QGG79067.1"/>
    </source>
</evidence>
<organism evidence="11 12">
    <name type="scientific">Litorivicinus lipolyticus</name>
    <dbReference type="NCBI Taxonomy" id="418701"/>
    <lineage>
        <taxon>Bacteria</taxon>
        <taxon>Pseudomonadati</taxon>
        <taxon>Pseudomonadota</taxon>
        <taxon>Gammaproteobacteria</taxon>
        <taxon>Oceanospirillales</taxon>
        <taxon>Litorivicinaceae</taxon>
        <taxon>Litorivicinus</taxon>
    </lineage>
</organism>
<accession>A0A5Q2QAT1</accession>
<dbReference type="Pfam" id="PF02602">
    <property type="entry name" value="HEM4"/>
    <property type="match status" value="1"/>
</dbReference>
<dbReference type="CDD" id="cd06578">
    <property type="entry name" value="HemD"/>
    <property type="match status" value="1"/>
</dbReference>
<evidence type="ECO:0000256" key="7">
    <source>
        <dbReference type="ARBA" id="ARBA00040167"/>
    </source>
</evidence>
<dbReference type="InterPro" id="IPR003754">
    <property type="entry name" value="4pyrrol_synth_uPrphyn_synth"/>
</dbReference>
<keyword evidence="5 9" id="KW-0627">Porphyrin biosynthesis</keyword>
<feature type="domain" description="Tetrapyrrole biosynthesis uroporphyrinogen III synthase" evidence="10">
    <location>
        <begin position="14"/>
        <end position="189"/>
    </location>
</feature>
<evidence type="ECO:0000256" key="1">
    <source>
        <dbReference type="ARBA" id="ARBA00004772"/>
    </source>
</evidence>
<sequence>MRVLLTRPDAELSQLADAVTRLGHTAICAPALDIQPLAFGHQAIMNIDEFDMVVVTSKPAASALVSVLDEYWPQWPEGLRVLAVGEGSGAITRAADIATQVAQPSTSEGVLAHPWLADSRRVLLVTGAGGRGLIDAELADRGIAVTRLDTYRRARVPLPPTLAEALLEPADIAWVTSVDALDAMRDWALPAGAIRNCWVPSARVADHARSLHYSSVRVLPGADNASVLAQLTKESL</sequence>
<evidence type="ECO:0000256" key="8">
    <source>
        <dbReference type="ARBA" id="ARBA00048617"/>
    </source>
</evidence>
<evidence type="ECO:0000256" key="6">
    <source>
        <dbReference type="ARBA" id="ARBA00037589"/>
    </source>
</evidence>
<evidence type="ECO:0000256" key="2">
    <source>
        <dbReference type="ARBA" id="ARBA00008133"/>
    </source>
</evidence>
<evidence type="ECO:0000256" key="5">
    <source>
        <dbReference type="ARBA" id="ARBA00023244"/>
    </source>
</evidence>
<evidence type="ECO:0000256" key="9">
    <source>
        <dbReference type="RuleBase" id="RU366031"/>
    </source>
</evidence>
<evidence type="ECO:0000313" key="12">
    <source>
        <dbReference type="Proteomes" id="UP000388235"/>
    </source>
</evidence>
<protein>
    <recommendedName>
        <fullName evidence="7 9">Uroporphyrinogen-III synthase</fullName>
        <ecNumber evidence="3 9">4.2.1.75</ecNumber>
    </recommendedName>
</protein>
<comment type="function">
    <text evidence="6 9">Catalyzes cyclization of the linear tetrapyrrole, hydroxymethylbilane, to the macrocyclic uroporphyrinogen III.</text>
</comment>
<dbReference type="InterPro" id="IPR039793">
    <property type="entry name" value="UROS/Hem4"/>
</dbReference>
<dbReference type="OrthoDB" id="9787650at2"/>
<dbReference type="AlphaFoldDB" id="A0A5Q2QAT1"/>
<dbReference type="EC" id="4.2.1.75" evidence="3 9"/>
<dbReference type="GO" id="GO:0006782">
    <property type="term" value="P:protoporphyrinogen IX biosynthetic process"/>
    <property type="evidence" value="ECO:0007669"/>
    <property type="project" value="UniProtKB-UniRule"/>
</dbReference>
<reference evidence="11 12" key="1">
    <citation type="submission" date="2019-11" db="EMBL/GenBank/DDBJ databases">
        <authorList>
            <person name="Khan S.A."/>
            <person name="Jeon C.O."/>
            <person name="Chun B.H."/>
        </authorList>
    </citation>
    <scope>NUCLEOTIDE SEQUENCE [LARGE SCALE GENOMIC DNA]</scope>
    <source>
        <strain evidence="11 12">IMCC 1097</strain>
    </source>
</reference>
<evidence type="ECO:0000256" key="3">
    <source>
        <dbReference type="ARBA" id="ARBA00013109"/>
    </source>
</evidence>
<dbReference type="PANTHER" id="PTHR38042:SF1">
    <property type="entry name" value="UROPORPHYRINOGEN-III SYNTHASE, CHLOROPLASTIC"/>
    <property type="match status" value="1"/>
</dbReference>
<dbReference type="SUPFAM" id="SSF69618">
    <property type="entry name" value="HemD-like"/>
    <property type="match status" value="1"/>
</dbReference>
<dbReference type="KEGG" id="llp:GH975_00235"/>
<comment type="similarity">
    <text evidence="2 9">Belongs to the uroporphyrinogen-III synthase family.</text>
</comment>
<evidence type="ECO:0000256" key="4">
    <source>
        <dbReference type="ARBA" id="ARBA00023239"/>
    </source>
</evidence>
<dbReference type="GO" id="GO:0004852">
    <property type="term" value="F:uroporphyrinogen-III synthase activity"/>
    <property type="evidence" value="ECO:0007669"/>
    <property type="project" value="UniProtKB-UniRule"/>
</dbReference>
<dbReference type="PANTHER" id="PTHR38042">
    <property type="entry name" value="UROPORPHYRINOGEN-III SYNTHASE, CHLOROPLASTIC"/>
    <property type="match status" value="1"/>
</dbReference>
<name>A0A5Q2QAT1_9GAMM</name>
<dbReference type="EMBL" id="CP045871">
    <property type="protein sequence ID" value="QGG79067.1"/>
    <property type="molecule type" value="Genomic_DNA"/>
</dbReference>
<dbReference type="GO" id="GO:0006780">
    <property type="term" value="P:uroporphyrinogen III biosynthetic process"/>
    <property type="evidence" value="ECO:0007669"/>
    <property type="project" value="UniProtKB-UniRule"/>
</dbReference>
<dbReference type="InterPro" id="IPR036108">
    <property type="entry name" value="4pyrrol_syn_uPrphyn_synt_sf"/>
</dbReference>
<evidence type="ECO:0000259" key="10">
    <source>
        <dbReference type="Pfam" id="PF02602"/>
    </source>
</evidence>
<comment type="pathway">
    <text evidence="1 9">Porphyrin-containing compound metabolism; protoporphyrin-IX biosynthesis; coproporphyrinogen-III from 5-aminolevulinate: step 3/4.</text>
</comment>
<dbReference type="UniPathway" id="UPA00251">
    <property type="reaction ID" value="UER00320"/>
</dbReference>
<comment type="catalytic activity">
    <reaction evidence="8 9">
        <text>hydroxymethylbilane = uroporphyrinogen III + H2O</text>
        <dbReference type="Rhea" id="RHEA:18965"/>
        <dbReference type="ChEBI" id="CHEBI:15377"/>
        <dbReference type="ChEBI" id="CHEBI:57308"/>
        <dbReference type="ChEBI" id="CHEBI:57845"/>
        <dbReference type="EC" id="4.2.1.75"/>
    </reaction>
</comment>
<dbReference type="RefSeq" id="WP_153712571.1">
    <property type="nucleotide sequence ID" value="NZ_CP045871.1"/>
</dbReference>
<proteinExistence type="inferred from homology"/>
<dbReference type="Gene3D" id="3.40.50.10090">
    <property type="match status" value="2"/>
</dbReference>